<dbReference type="SUPFAM" id="SSF81382">
    <property type="entry name" value="Skp1 dimerisation domain-like"/>
    <property type="match status" value="1"/>
</dbReference>
<dbReference type="Gene3D" id="3.30.710.10">
    <property type="entry name" value="Potassium Channel Kv1.1, Chain A"/>
    <property type="match status" value="1"/>
</dbReference>
<dbReference type="EnsemblMetazoa" id="AALFPA23_011651.R16542">
    <property type="protein sequence ID" value="AALFPA23_011651.P16542"/>
    <property type="gene ID" value="AALFPA23_011651"/>
</dbReference>
<dbReference type="InterPro" id="IPR001232">
    <property type="entry name" value="SKP1-like"/>
</dbReference>
<dbReference type="Pfam" id="PF03931">
    <property type="entry name" value="Skp1_POZ"/>
    <property type="match status" value="1"/>
</dbReference>
<comment type="similarity">
    <text evidence="1 3">Belongs to the SKP1 family.</text>
</comment>
<dbReference type="PIRSF" id="PIRSF028729">
    <property type="entry name" value="E3_ubiquit_lig_SCF_Skp"/>
    <property type="match status" value="1"/>
</dbReference>
<dbReference type="InterPro" id="IPR011333">
    <property type="entry name" value="SKP1/BTB/POZ_sf"/>
</dbReference>
<feature type="domain" description="SKP1 component POZ" evidence="5">
    <location>
        <begin position="3"/>
        <end position="66"/>
    </location>
</feature>
<keyword evidence="2 3" id="KW-0833">Ubl conjugation pathway</keyword>
<dbReference type="SMART" id="SM00512">
    <property type="entry name" value="Skp1"/>
    <property type="match status" value="1"/>
</dbReference>
<keyword evidence="7" id="KW-1185">Reference proteome</keyword>
<reference evidence="6" key="2">
    <citation type="submission" date="2025-05" db="UniProtKB">
        <authorList>
            <consortium name="EnsemblMetazoa"/>
        </authorList>
    </citation>
    <scope>IDENTIFICATION</scope>
    <source>
        <strain evidence="6">Foshan</strain>
    </source>
</reference>
<name>A0ABM1YS15_AEDAL</name>
<dbReference type="Pfam" id="PF01466">
    <property type="entry name" value="Skp1"/>
    <property type="match status" value="1"/>
</dbReference>
<feature type="domain" description="SKP1 component dimerisation" evidence="4">
    <location>
        <begin position="114"/>
        <end position="160"/>
    </location>
</feature>
<dbReference type="InterPro" id="IPR016073">
    <property type="entry name" value="Skp1_comp_POZ"/>
</dbReference>
<comment type="pathway">
    <text evidence="3">Protein modification; protein ubiquitination.</text>
</comment>
<accession>A0ABM1YS15</accession>
<dbReference type="Proteomes" id="UP000069940">
    <property type="component" value="Unassembled WGS sequence"/>
</dbReference>
<proteinExistence type="inferred from homology"/>
<evidence type="ECO:0000259" key="4">
    <source>
        <dbReference type="Pfam" id="PF01466"/>
    </source>
</evidence>
<dbReference type="PANTHER" id="PTHR11165">
    <property type="entry name" value="SKP1"/>
    <property type="match status" value="1"/>
</dbReference>
<organism evidence="6 7">
    <name type="scientific">Aedes albopictus</name>
    <name type="common">Asian tiger mosquito</name>
    <name type="synonym">Stegomyia albopicta</name>
    <dbReference type="NCBI Taxonomy" id="7160"/>
    <lineage>
        <taxon>Eukaryota</taxon>
        <taxon>Metazoa</taxon>
        <taxon>Ecdysozoa</taxon>
        <taxon>Arthropoda</taxon>
        <taxon>Hexapoda</taxon>
        <taxon>Insecta</taxon>
        <taxon>Pterygota</taxon>
        <taxon>Neoptera</taxon>
        <taxon>Endopterygota</taxon>
        <taxon>Diptera</taxon>
        <taxon>Nematocera</taxon>
        <taxon>Culicoidea</taxon>
        <taxon>Culicidae</taxon>
        <taxon>Culicinae</taxon>
        <taxon>Aedini</taxon>
        <taxon>Aedes</taxon>
        <taxon>Stegomyia</taxon>
    </lineage>
</organism>
<evidence type="ECO:0000256" key="2">
    <source>
        <dbReference type="ARBA" id="ARBA00022786"/>
    </source>
</evidence>
<evidence type="ECO:0008006" key="8">
    <source>
        <dbReference type="Google" id="ProtNLM"/>
    </source>
</evidence>
<evidence type="ECO:0000256" key="3">
    <source>
        <dbReference type="PIRNR" id="PIRNR028729"/>
    </source>
</evidence>
<evidence type="ECO:0000313" key="6">
    <source>
        <dbReference type="EnsemblMetazoa" id="AALFPA23_011651.P16542"/>
    </source>
</evidence>
<evidence type="ECO:0000313" key="7">
    <source>
        <dbReference type="Proteomes" id="UP000069940"/>
    </source>
</evidence>
<dbReference type="InterPro" id="IPR016072">
    <property type="entry name" value="Skp1_comp_dimer"/>
</dbReference>
<dbReference type="SUPFAM" id="SSF54695">
    <property type="entry name" value="POZ domain"/>
    <property type="match status" value="1"/>
</dbReference>
<evidence type="ECO:0000259" key="5">
    <source>
        <dbReference type="Pfam" id="PF03931"/>
    </source>
</evidence>
<dbReference type="CDD" id="cd18322">
    <property type="entry name" value="BTB_POZ_SKP1"/>
    <property type="match status" value="1"/>
</dbReference>
<reference evidence="7" key="1">
    <citation type="journal article" date="2015" name="Proc. Natl. Acad. Sci. U.S.A.">
        <title>Genome sequence of the Asian Tiger mosquito, Aedes albopictus, reveals insights into its biology, genetics, and evolution.</title>
        <authorList>
            <person name="Chen X.G."/>
            <person name="Jiang X."/>
            <person name="Gu J."/>
            <person name="Xu M."/>
            <person name="Wu Y."/>
            <person name="Deng Y."/>
            <person name="Zhang C."/>
            <person name="Bonizzoni M."/>
            <person name="Dermauw W."/>
            <person name="Vontas J."/>
            <person name="Armbruster P."/>
            <person name="Huang X."/>
            <person name="Yang Y."/>
            <person name="Zhang H."/>
            <person name="He W."/>
            <person name="Peng H."/>
            <person name="Liu Y."/>
            <person name="Wu K."/>
            <person name="Chen J."/>
            <person name="Lirakis M."/>
            <person name="Topalis P."/>
            <person name="Van Leeuwen T."/>
            <person name="Hall A.B."/>
            <person name="Jiang X."/>
            <person name="Thorpe C."/>
            <person name="Mueller R.L."/>
            <person name="Sun C."/>
            <person name="Waterhouse R.M."/>
            <person name="Yan G."/>
            <person name="Tu Z.J."/>
            <person name="Fang X."/>
            <person name="James A.A."/>
        </authorList>
    </citation>
    <scope>NUCLEOTIDE SEQUENCE [LARGE SCALE GENOMIC DNA]</scope>
    <source>
        <strain evidence="7">Foshan</strain>
    </source>
</reference>
<evidence type="ECO:0000256" key="1">
    <source>
        <dbReference type="ARBA" id="ARBA00009993"/>
    </source>
</evidence>
<sequence length="167" mass="19219">MPCIQLQSSEGEVFDVEVEIAKCSFTIKTMMESLGLEDGCGEVIPLTNVDSNILRKILQWANYHKDELQANPEDGQPIDRRTDNICEWDKEFMKIDNQTLFGLIKAANYLDIRGLVALTCKTVANMMKGKTENEIRKTFNIQNDLTPEQEEQIRKENEWCEEVEIVD</sequence>
<dbReference type="InterPro" id="IPR036296">
    <property type="entry name" value="SKP1-like_dim_sf"/>
</dbReference>
<dbReference type="GeneID" id="134291911"/>
<protein>
    <recommendedName>
        <fullName evidence="8">S-phase kinase-associated protein 1</fullName>
    </recommendedName>
</protein>
<dbReference type="RefSeq" id="XP_062716300.1">
    <property type="nucleotide sequence ID" value="XM_062860316.1"/>
</dbReference>
<dbReference type="InterPro" id="IPR016897">
    <property type="entry name" value="SKP1"/>
</dbReference>